<dbReference type="Proteomes" id="UP000053660">
    <property type="component" value="Unassembled WGS sequence"/>
</dbReference>
<dbReference type="AlphaFoldDB" id="A0A0B1TIC8"/>
<protein>
    <submittedName>
        <fullName evidence="1">Uncharacterized protein</fullName>
    </submittedName>
</protein>
<proteinExistence type="predicted"/>
<dbReference type="EMBL" id="KN549539">
    <property type="protein sequence ID" value="KHJ97014.1"/>
    <property type="molecule type" value="Genomic_DNA"/>
</dbReference>
<keyword evidence="2" id="KW-1185">Reference proteome</keyword>
<sequence length="76" mass="8478">MIRLGSSRAFTYDEVFSEIDPSLSISRNELSRRLGFDVEGPDSPFHPMFGLQNRRGDAISVVLHGSPCKVVQCYGM</sequence>
<evidence type="ECO:0000313" key="1">
    <source>
        <dbReference type="EMBL" id="KHJ97014.1"/>
    </source>
</evidence>
<organism evidence="1 2">
    <name type="scientific">Oesophagostomum dentatum</name>
    <name type="common">Nodular worm</name>
    <dbReference type="NCBI Taxonomy" id="61180"/>
    <lineage>
        <taxon>Eukaryota</taxon>
        <taxon>Metazoa</taxon>
        <taxon>Ecdysozoa</taxon>
        <taxon>Nematoda</taxon>
        <taxon>Chromadorea</taxon>
        <taxon>Rhabditida</taxon>
        <taxon>Rhabditina</taxon>
        <taxon>Rhabditomorpha</taxon>
        <taxon>Strongyloidea</taxon>
        <taxon>Strongylidae</taxon>
        <taxon>Oesophagostomum</taxon>
    </lineage>
</organism>
<name>A0A0B1TIC8_OESDE</name>
<reference evidence="1 2" key="1">
    <citation type="submission" date="2014-03" db="EMBL/GenBank/DDBJ databases">
        <title>Draft genome of the hookworm Oesophagostomum dentatum.</title>
        <authorList>
            <person name="Mitreva M."/>
        </authorList>
    </citation>
    <scope>NUCLEOTIDE SEQUENCE [LARGE SCALE GENOMIC DNA]</scope>
    <source>
        <strain evidence="1 2">OD-Hann</strain>
    </source>
</reference>
<gene>
    <name evidence="1" type="ORF">OESDEN_03014</name>
</gene>
<evidence type="ECO:0000313" key="2">
    <source>
        <dbReference type="Proteomes" id="UP000053660"/>
    </source>
</evidence>
<accession>A0A0B1TIC8</accession>